<evidence type="ECO:0000313" key="2">
    <source>
        <dbReference type="Proteomes" id="UP000075901"/>
    </source>
</evidence>
<sequence length="158" mass="18359">MLLVILVNVVHLRDPVCPLPTSILAQYLKQASGQLSCLKINWQTEFEFATDLEQTFLCRFQPNERRCSALRNSCVRLDCTYETGNVCTPPHKERRTEPTFTVQFNPRTNGSEGIGHPITIVHRNREYEHLTLLLTSDSAYFCNTCDSIGRQWWMLEHW</sequence>
<reference evidence="2" key="1">
    <citation type="submission" date="2013-09" db="EMBL/GenBank/DDBJ databases">
        <title>The Genome Sequence of Anopheles maculatus species B.</title>
        <authorList>
            <consortium name="The Broad Institute Genomics Platform"/>
            <person name="Neafsey D.E."/>
            <person name="Besansky N."/>
            <person name="Howell P."/>
            <person name="Walton C."/>
            <person name="Young S.K."/>
            <person name="Zeng Q."/>
            <person name="Gargeya S."/>
            <person name="Fitzgerald M."/>
            <person name="Haas B."/>
            <person name="Abouelleil A."/>
            <person name="Allen A.W."/>
            <person name="Alvarado L."/>
            <person name="Arachchi H.M."/>
            <person name="Berlin A.M."/>
            <person name="Chapman S.B."/>
            <person name="Gainer-Dewar J."/>
            <person name="Goldberg J."/>
            <person name="Griggs A."/>
            <person name="Gujja S."/>
            <person name="Hansen M."/>
            <person name="Howarth C."/>
            <person name="Imamovic A."/>
            <person name="Ireland A."/>
            <person name="Larimer J."/>
            <person name="McCowan C."/>
            <person name="Murphy C."/>
            <person name="Pearson M."/>
            <person name="Poon T.W."/>
            <person name="Priest M."/>
            <person name="Roberts A."/>
            <person name="Saif S."/>
            <person name="Shea T."/>
            <person name="Sisk P."/>
            <person name="Sykes S."/>
            <person name="Wortman J."/>
            <person name="Nusbaum C."/>
            <person name="Birren B."/>
        </authorList>
    </citation>
    <scope>NUCLEOTIDE SEQUENCE [LARGE SCALE GENOMIC DNA]</scope>
    <source>
        <strain evidence="2">maculatus3</strain>
    </source>
</reference>
<organism evidence="1 2">
    <name type="scientific">Anopheles maculatus</name>
    <dbReference type="NCBI Taxonomy" id="74869"/>
    <lineage>
        <taxon>Eukaryota</taxon>
        <taxon>Metazoa</taxon>
        <taxon>Ecdysozoa</taxon>
        <taxon>Arthropoda</taxon>
        <taxon>Hexapoda</taxon>
        <taxon>Insecta</taxon>
        <taxon>Pterygota</taxon>
        <taxon>Neoptera</taxon>
        <taxon>Endopterygota</taxon>
        <taxon>Diptera</taxon>
        <taxon>Nematocera</taxon>
        <taxon>Culicoidea</taxon>
        <taxon>Culicidae</taxon>
        <taxon>Anophelinae</taxon>
        <taxon>Anopheles</taxon>
        <taxon>Anopheles maculatus group</taxon>
    </lineage>
</organism>
<dbReference type="EnsemblMetazoa" id="AMAM015193-RA">
    <property type="protein sequence ID" value="AMAM015193-PA"/>
    <property type="gene ID" value="AMAM015193"/>
</dbReference>
<name>A0A182SX39_9DIPT</name>
<dbReference type="Proteomes" id="UP000075901">
    <property type="component" value="Unassembled WGS sequence"/>
</dbReference>
<evidence type="ECO:0000313" key="1">
    <source>
        <dbReference type="EnsemblMetazoa" id="AMAM015193-PA"/>
    </source>
</evidence>
<dbReference type="AlphaFoldDB" id="A0A182SX39"/>
<dbReference type="VEuPathDB" id="VectorBase:AMAM015193"/>
<proteinExistence type="predicted"/>
<reference evidence="1" key="2">
    <citation type="submission" date="2020-05" db="UniProtKB">
        <authorList>
            <consortium name="EnsemblMetazoa"/>
        </authorList>
    </citation>
    <scope>IDENTIFICATION</scope>
    <source>
        <strain evidence="1">maculatus3</strain>
    </source>
</reference>
<protein>
    <submittedName>
        <fullName evidence="1">Uncharacterized protein</fullName>
    </submittedName>
</protein>
<keyword evidence="2" id="KW-1185">Reference proteome</keyword>
<accession>A0A182SX39</accession>